<dbReference type="Gene3D" id="1.25.40.10">
    <property type="entry name" value="Tetratricopeptide repeat domain"/>
    <property type="match status" value="1"/>
</dbReference>
<proteinExistence type="predicted"/>
<dbReference type="SMART" id="SM00317">
    <property type="entry name" value="SET"/>
    <property type="match status" value="1"/>
</dbReference>
<dbReference type="InterPro" id="IPR019734">
    <property type="entry name" value="TPR_rpt"/>
</dbReference>
<dbReference type="SMART" id="SM00028">
    <property type="entry name" value="TPR"/>
    <property type="match status" value="3"/>
</dbReference>
<keyword evidence="4" id="KW-1185">Reference proteome</keyword>
<name>A0A9P9IXQ0_9PLEO</name>
<dbReference type="PANTHER" id="PTHR47643:SF2">
    <property type="entry name" value="TPR DOMAIN PROTEIN (AFU_ORTHOLOGUE AFUA_5G12710)"/>
    <property type="match status" value="1"/>
</dbReference>
<dbReference type="OrthoDB" id="438641at2759"/>
<dbReference type="EMBL" id="JAGMWT010000001">
    <property type="protein sequence ID" value="KAH7139563.1"/>
    <property type="molecule type" value="Genomic_DNA"/>
</dbReference>
<dbReference type="AlphaFoldDB" id="A0A9P9IXQ0"/>
<feature type="region of interest" description="Disordered" evidence="1">
    <location>
        <begin position="628"/>
        <end position="656"/>
    </location>
</feature>
<reference evidence="3" key="1">
    <citation type="journal article" date="2021" name="Nat. Commun.">
        <title>Genetic determinants of endophytism in the Arabidopsis root mycobiome.</title>
        <authorList>
            <person name="Mesny F."/>
            <person name="Miyauchi S."/>
            <person name="Thiergart T."/>
            <person name="Pickel B."/>
            <person name="Atanasova L."/>
            <person name="Karlsson M."/>
            <person name="Huettel B."/>
            <person name="Barry K.W."/>
            <person name="Haridas S."/>
            <person name="Chen C."/>
            <person name="Bauer D."/>
            <person name="Andreopoulos W."/>
            <person name="Pangilinan J."/>
            <person name="LaButti K."/>
            <person name="Riley R."/>
            <person name="Lipzen A."/>
            <person name="Clum A."/>
            <person name="Drula E."/>
            <person name="Henrissat B."/>
            <person name="Kohler A."/>
            <person name="Grigoriev I.V."/>
            <person name="Martin F.M."/>
            <person name="Hacquard S."/>
        </authorList>
    </citation>
    <scope>NUCLEOTIDE SEQUENCE</scope>
    <source>
        <strain evidence="3">MPI-CAGE-CH-0243</strain>
    </source>
</reference>
<dbReference type="PANTHER" id="PTHR47643">
    <property type="entry name" value="TPR DOMAIN PROTEIN (AFU_ORTHOLOGUE AFUA_5G12710)"/>
    <property type="match status" value="1"/>
</dbReference>
<dbReference type="SUPFAM" id="SSF48452">
    <property type="entry name" value="TPR-like"/>
    <property type="match status" value="1"/>
</dbReference>
<evidence type="ECO:0000313" key="3">
    <source>
        <dbReference type="EMBL" id="KAH7139563.1"/>
    </source>
</evidence>
<comment type="caution">
    <text evidence="3">The sequence shown here is derived from an EMBL/GenBank/DDBJ whole genome shotgun (WGS) entry which is preliminary data.</text>
</comment>
<dbReference type="Proteomes" id="UP000700596">
    <property type="component" value="Unassembled WGS sequence"/>
</dbReference>
<feature type="domain" description="SET" evidence="2">
    <location>
        <begin position="370"/>
        <end position="548"/>
    </location>
</feature>
<gene>
    <name evidence="3" type="ORF">B0J11DRAFT_46874</name>
</gene>
<evidence type="ECO:0000256" key="1">
    <source>
        <dbReference type="SAM" id="MobiDB-lite"/>
    </source>
</evidence>
<dbReference type="InterPro" id="IPR001214">
    <property type="entry name" value="SET_dom"/>
</dbReference>
<feature type="compositionally biased region" description="Basic and acidic residues" evidence="1">
    <location>
        <begin position="640"/>
        <end position="649"/>
    </location>
</feature>
<dbReference type="Pfam" id="PF00856">
    <property type="entry name" value="SET"/>
    <property type="match status" value="1"/>
</dbReference>
<dbReference type="InterPro" id="IPR046341">
    <property type="entry name" value="SET_dom_sf"/>
</dbReference>
<dbReference type="Gene3D" id="2.170.270.10">
    <property type="entry name" value="SET domain"/>
    <property type="match status" value="1"/>
</dbReference>
<sequence length="656" mass="73675">MSSVTNGNTFFLTEQEVERIRNTVKQRVKKCEQVQGHAREPRVAKDAISQATGASLMADMGGAADPDVTETKGGRLPVLPVGQPYPPCVVALDHLEPIKLSDIKLETHHRGKKLVVKRVAPVVTLTARSWTMVQDEAEETERLEVCLHKLQYGEEFLESTKSFIVKEPYFTLTDQGEPTIRIDHPSDLVVYREAVVAEGADAIEKLARKFKDRGNAALKKQDLPEAHAEYSQALEIAEQDDDESETIVALVRDIHRNRALVNISLGQFDEAKTDAHEALIHENDQRSKDLDSKSCYRAGTAAYNLGKYDLAKKIFTEQQKFAPEDKDAATYLKMIDIRIREQESGSYNWKKIRTNLSKARPRVDAANFLTNTEVKESKGRGRGLFATRPIASGEIVICEKAFCVVWGHEQDALTGMTHDLRDDRIRISPVGLTRSLAQKLLKNPSLSEKVLDLYGDYAGSSPNIDDTTTTETHTIDVFRLHDIVSRNAFGPGDQFGASQSASTGLWVWAAYINHSCLPNAKKEYLGDLMLLRATRPISFGEEIFHSYDDSLDYDARQGSLLNTWGFECNCGLCVVEAKDEPEIRRKRRELVREAEAFVDREEWAGAKRLTIVKAQRLARGIEETFDKERYGEGDGGVPKRAGERIREWIGKATPRR</sequence>
<evidence type="ECO:0000313" key="4">
    <source>
        <dbReference type="Proteomes" id="UP000700596"/>
    </source>
</evidence>
<dbReference type="SUPFAM" id="SSF82199">
    <property type="entry name" value="SET domain"/>
    <property type="match status" value="1"/>
</dbReference>
<evidence type="ECO:0000259" key="2">
    <source>
        <dbReference type="PROSITE" id="PS50280"/>
    </source>
</evidence>
<dbReference type="InterPro" id="IPR053209">
    <property type="entry name" value="Gramillin-biosynth_MTr"/>
</dbReference>
<dbReference type="InterPro" id="IPR011990">
    <property type="entry name" value="TPR-like_helical_dom_sf"/>
</dbReference>
<dbReference type="PROSITE" id="PS50280">
    <property type="entry name" value="SET"/>
    <property type="match status" value="1"/>
</dbReference>
<protein>
    <recommendedName>
        <fullName evidence="2">SET domain-containing protein</fullName>
    </recommendedName>
</protein>
<organism evidence="3 4">
    <name type="scientific">Dendryphion nanum</name>
    <dbReference type="NCBI Taxonomy" id="256645"/>
    <lineage>
        <taxon>Eukaryota</taxon>
        <taxon>Fungi</taxon>
        <taxon>Dikarya</taxon>
        <taxon>Ascomycota</taxon>
        <taxon>Pezizomycotina</taxon>
        <taxon>Dothideomycetes</taxon>
        <taxon>Pleosporomycetidae</taxon>
        <taxon>Pleosporales</taxon>
        <taxon>Torulaceae</taxon>
        <taxon>Dendryphion</taxon>
    </lineage>
</organism>
<accession>A0A9P9IXQ0</accession>